<feature type="domain" description="HTH araC/xylS-type" evidence="4">
    <location>
        <begin position="174"/>
        <end position="271"/>
    </location>
</feature>
<keyword evidence="2 5" id="KW-0238">DNA-binding</keyword>
<dbReference type="Pfam" id="PF12833">
    <property type="entry name" value="HTH_18"/>
    <property type="match status" value="1"/>
</dbReference>
<dbReference type="InterPro" id="IPR009057">
    <property type="entry name" value="Homeodomain-like_sf"/>
</dbReference>
<dbReference type="Gene3D" id="1.10.10.60">
    <property type="entry name" value="Homeodomain-like"/>
    <property type="match status" value="2"/>
</dbReference>
<dbReference type="PROSITE" id="PS01124">
    <property type="entry name" value="HTH_ARAC_FAMILY_2"/>
    <property type="match status" value="1"/>
</dbReference>
<sequence>MDRLDALLQRFSVSARMFHSGALCGITDFTPESGLGQLHLVRRGPIGVSHPGAPEVRLDVPSLLLYPRPLAHRFDTDPSVGADMACAHLRFAAGGANPLADALPAFVCLPLAELDGCAGVLEVLFDEAFRPRCGRQALVDRLFEAVLVFVLRRLMDEGRIEHGLFAGLAHPQLARALTAMHERPAQAWTLESLAAEAGMSRSVFAASFRDTVGATPGDYLARWRVGLAQQALRRGRPLKLVADEVGYGSEAALSRAFKTWIGRSPRDWRRTLDADGTQALSASPVAASTR</sequence>
<keyword evidence="6" id="KW-1185">Reference proteome</keyword>
<dbReference type="AlphaFoldDB" id="A0A839EW34"/>
<evidence type="ECO:0000256" key="2">
    <source>
        <dbReference type="ARBA" id="ARBA00023125"/>
    </source>
</evidence>
<protein>
    <submittedName>
        <fullName evidence="5">AraC-like DNA-binding protein</fullName>
    </submittedName>
</protein>
<dbReference type="GO" id="GO:0003700">
    <property type="term" value="F:DNA-binding transcription factor activity"/>
    <property type="evidence" value="ECO:0007669"/>
    <property type="project" value="InterPro"/>
</dbReference>
<dbReference type="Proteomes" id="UP000550401">
    <property type="component" value="Unassembled WGS sequence"/>
</dbReference>
<dbReference type="EMBL" id="JACGXL010000001">
    <property type="protein sequence ID" value="MBA8886596.1"/>
    <property type="molecule type" value="Genomic_DNA"/>
</dbReference>
<evidence type="ECO:0000313" key="5">
    <source>
        <dbReference type="EMBL" id="MBA8886596.1"/>
    </source>
</evidence>
<comment type="caution">
    <text evidence="5">The sequence shown here is derived from an EMBL/GenBank/DDBJ whole genome shotgun (WGS) entry which is preliminary data.</text>
</comment>
<dbReference type="PANTHER" id="PTHR46796:SF13">
    <property type="entry name" value="HTH-TYPE TRANSCRIPTIONAL ACTIVATOR RHAS"/>
    <property type="match status" value="1"/>
</dbReference>
<dbReference type="SMART" id="SM00342">
    <property type="entry name" value="HTH_ARAC"/>
    <property type="match status" value="1"/>
</dbReference>
<evidence type="ECO:0000256" key="1">
    <source>
        <dbReference type="ARBA" id="ARBA00023015"/>
    </source>
</evidence>
<dbReference type="PANTHER" id="PTHR46796">
    <property type="entry name" value="HTH-TYPE TRANSCRIPTIONAL ACTIVATOR RHAS-RELATED"/>
    <property type="match status" value="1"/>
</dbReference>
<evidence type="ECO:0000313" key="6">
    <source>
        <dbReference type="Proteomes" id="UP000550401"/>
    </source>
</evidence>
<organism evidence="5 6">
    <name type="scientific">Dokdonella fugitiva</name>
    <dbReference type="NCBI Taxonomy" id="328517"/>
    <lineage>
        <taxon>Bacteria</taxon>
        <taxon>Pseudomonadati</taxon>
        <taxon>Pseudomonadota</taxon>
        <taxon>Gammaproteobacteria</taxon>
        <taxon>Lysobacterales</taxon>
        <taxon>Rhodanobacteraceae</taxon>
        <taxon>Dokdonella</taxon>
    </lineage>
</organism>
<proteinExistence type="predicted"/>
<keyword evidence="3" id="KW-0804">Transcription</keyword>
<keyword evidence="1" id="KW-0805">Transcription regulation</keyword>
<dbReference type="InterPro" id="IPR050204">
    <property type="entry name" value="AraC_XylS_family_regulators"/>
</dbReference>
<dbReference type="GO" id="GO:0043565">
    <property type="term" value="F:sequence-specific DNA binding"/>
    <property type="evidence" value="ECO:0007669"/>
    <property type="project" value="InterPro"/>
</dbReference>
<evidence type="ECO:0000259" key="4">
    <source>
        <dbReference type="PROSITE" id="PS01124"/>
    </source>
</evidence>
<reference evidence="5 6" key="1">
    <citation type="submission" date="2020-07" db="EMBL/GenBank/DDBJ databases">
        <title>Genomic Encyclopedia of Type Strains, Phase IV (KMG-V): Genome sequencing to study the core and pangenomes of soil and plant-associated prokaryotes.</title>
        <authorList>
            <person name="Whitman W."/>
        </authorList>
    </citation>
    <scope>NUCLEOTIDE SEQUENCE [LARGE SCALE GENOMIC DNA]</scope>
    <source>
        <strain evidence="5 6">RH2WT43</strain>
    </source>
</reference>
<dbReference type="InterPro" id="IPR018060">
    <property type="entry name" value="HTH_AraC"/>
</dbReference>
<dbReference type="SUPFAM" id="SSF46689">
    <property type="entry name" value="Homeodomain-like"/>
    <property type="match status" value="2"/>
</dbReference>
<dbReference type="RefSeq" id="WP_182529661.1">
    <property type="nucleotide sequence ID" value="NZ_JACGXL010000001.1"/>
</dbReference>
<dbReference type="InterPro" id="IPR032783">
    <property type="entry name" value="AraC_lig"/>
</dbReference>
<accession>A0A839EW34</accession>
<dbReference type="Pfam" id="PF12852">
    <property type="entry name" value="Cupin_6"/>
    <property type="match status" value="1"/>
</dbReference>
<gene>
    <name evidence="5" type="ORF">FHW12_000787</name>
</gene>
<evidence type="ECO:0000256" key="3">
    <source>
        <dbReference type="ARBA" id="ARBA00023163"/>
    </source>
</evidence>
<name>A0A839EW34_9GAMM</name>